<gene>
    <name evidence="5" type="ORF">DKG77_00730</name>
</gene>
<dbReference type="Pfam" id="PF00202">
    <property type="entry name" value="Aminotran_3"/>
    <property type="match status" value="1"/>
</dbReference>
<dbReference type="InterPro" id="IPR049704">
    <property type="entry name" value="Aminotrans_3_PPA_site"/>
</dbReference>
<reference evidence="5 6" key="1">
    <citation type="submission" date="2018-05" db="EMBL/GenBank/DDBJ databases">
        <title>Complete genome sequence of Flagellimonas aquimarina ECD12 isolated from seaweed Ecklonia cava.</title>
        <authorList>
            <person name="Choi S."/>
            <person name="Seong C."/>
        </authorList>
    </citation>
    <scope>NUCLEOTIDE SEQUENCE [LARGE SCALE GENOMIC DNA]</scope>
    <source>
        <strain evidence="5 6">ECD12</strain>
    </source>
</reference>
<dbReference type="InterPro" id="IPR002575">
    <property type="entry name" value="Aminoglycoside_PTrfase"/>
</dbReference>
<dbReference type="PROSITE" id="PS00600">
    <property type="entry name" value="AA_TRANSFER_CLASS_3"/>
    <property type="match status" value="1"/>
</dbReference>
<dbReference type="SUPFAM" id="SSF56112">
    <property type="entry name" value="Protein kinase-like (PK-like)"/>
    <property type="match status" value="1"/>
</dbReference>
<dbReference type="InterPro" id="IPR015421">
    <property type="entry name" value="PyrdxlP-dep_Trfase_major"/>
</dbReference>
<keyword evidence="5" id="KW-0808">Transferase</keyword>
<evidence type="ECO:0000256" key="3">
    <source>
        <dbReference type="ARBA" id="ARBA00022898"/>
    </source>
</evidence>
<comment type="similarity">
    <text evidence="2">Belongs to the class-III pyridoxal-phosphate-dependent aminotransferase family.</text>
</comment>
<evidence type="ECO:0000259" key="4">
    <source>
        <dbReference type="Pfam" id="PF01636"/>
    </source>
</evidence>
<dbReference type="EMBL" id="QGEG01000001">
    <property type="protein sequence ID" value="PWL39396.1"/>
    <property type="molecule type" value="Genomic_DNA"/>
</dbReference>
<dbReference type="InterPro" id="IPR005814">
    <property type="entry name" value="Aminotrans_3"/>
</dbReference>
<evidence type="ECO:0000313" key="6">
    <source>
        <dbReference type="Proteomes" id="UP000245762"/>
    </source>
</evidence>
<dbReference type="Pfam" id="PF01636">
    <property type="entry name" value="APH"/>
    <property type="match status" value="1"/>
</dbReference>
<dbReference type="InterPro" id="IPR011009">
    <property type="entry name" value="Kinase-like_dom_sf"/>
</dbReference>
<proteinExistence type="inferred from homology"/>
<name>A0A316L0H5_9FLAO</name>
<dbReference type="CDD" id="cd00610">
    <property type="entry name" value="OAT_like"/>
    <property type="match status" value="1"/>
</dbReference>
<dbReference type="GO" id="GO:0008483">
    <property type="term" value="F:transaminase activity"/>
    <property type="evidence" value="ECO:0007669"/>
    <property type="project" value="UniProtKB-KW"/>
</dbReference>
<dbReference type="InterPro" id="IPR015422">
    <property type="entry name" value="PyrdxlP-dep_Trfase_small"/>
</dbReference>
<accession>A0A316L0H5</accession>
<dbReference type="Gene3D" id="3.90.1150.10">
    <property type="entry name" value="Aspartate Aminotransferase, domain 1"/>
    <property type="match status" value="1"/>
</dbReference>
<dbReference type="Gene3D" id="3.40.640.10">
    <property type="entry name" value="Type I PLP-dependent aspartate aminotransferase-like (Major domain)"/>
    <property type="match status" value="1"/>
</dbReference>
<protein>
    <submittedName>
        <fullName evidence="5">Aminotransferase class III</fullName>
    </submittedName>
</protein>
<comment type="cofactor">
    <cofactor evidence="1">
        <name>pyridoxal 5'-phosphate</name>
        <dbReference type="ChEBI" id="CHEBI:597326"/>
    </cofactor>
</comment>
<dbReference type="OrthoDB" id="9801052at2"/>
<evidence type="ECO:0000313" key="5">
    <source>
        <dbReference type="EMBL" id="PWL39396.1"/>
    </source>
</evidence>
<keyword evidence="5" id="KW-0032">Aminotransferase</keyword>
<keyword evidence="6" id="KW-1185">Reference proteome</keyword>
<dbReference type="PANTHER" id="PTHR45688">
    <property type="match status" value="1"/>
</dbReference>
<comment type="caution">
    <text evidence="5">The sequence shown here is derived from an EMBL/GenBank/DDBJ whole genome shotgun (WGS) entry which is preliminary data.</text>
</comment>
<dbReference type="Gene3D" id="3.90.1200.10">
    <property type="match status" value="1"/>
</dbReference>
<sequence>METLLKEEFGIDALNIKKLGGYDNANYHIQTSSNNYIFKTYPYAQELFDLIETETKALLFLNQDKKQTFPIPISFISGDFTKVLELDGKTTICRMLSFINGNFIGDIDPTKKTYASLGSFLARLDLKLQGFNSYILKARKWEWDLQYLYLNKKYISDILNAHDRNVVRYFFQQFEEIVVPVVPELRKQTTYNDANEWNVLVNNENISGLIDFGDMAHTPLINELAIAITYACYDKENPLEWAIPIIKSYNKTLPLEEKELKILYYLIAGRLCTSVCNSAHSKKTNPDNTYATGSEKFAWSTLYKLLATSPIGAENMFRKAAGMSIPRTTPETEEIKRRHKHISPILSLSYSRPIFMVRAAFQYMYDGYGNAILDAYNNIPHVGHSHPKVVEAGQQQMAQLNTNTRYLYDLLPRYSEKLLSKFPKSLNKVYFVNSGSAASDLALRMVHSHTKRKKLMVMEHGYHGNTQMGIDVSDYKFNNAKGAGKKEHILKTPIPDTYNGKYKEKNAGSLYAKEAIEQISNSVEPIAAFISEPIVGCGGQVPLADGYLKEVYPAIRERGGVCISDEVQTGFGRLGDHFWGYEAQEVIPDIVILGKPMANGHPMGALVTTDEIASSFNEGVEFFSSFGGNPVSCAIALSVLEVIEEEKLQKNAKEVGDHYKSLLLALKKEHKCIGDVRGSGLFLGIEIIDEKTQKTNRKLAHRIKNELRNKNILISTDGPHDSVLKTKPPLCFTKENAETVVSAIDSILKN</sequence>
<organism evidence="5 6">
    <name type="scientific">Flagellimonas aquimarina</name>
    <dbReference type="NCBI Taxonomy" id="2201895"/>
    <lineage>
        <taxon>Bacteria</taxon>
        <taxon>Pseudomonadati</taxon>
        <taxon>Bacteroidota</taxon>
        <taxon>Flavobacteriia</taxon>
        <taxon>Flavobacteriales</taxon>
        <taxon>Flavobacteriaceae</taxon>
        <taxon>Flagellimonas</taxon>
    </lineage>
</organism>
<dbReference type="RefSeq" id="WP_109659245.1">
    <property type="nucleotide sequence ID" value="NZ_QGEG01000001.1"/>
</dbReference>
<feature type="domain" description="Aminoglycoside phosphotransferase" evidence="4">
    <location>
        <begin position="20"/>
        <end position="249"/>
    </location>
</feature>
<dbReference type="GO" id="GO:0030170">
    <property type="term" value="F:pyridoxal phosphate binding"/>
    <property type="evidence" value="ECO:0007669"/>
    <property type="project" value="InterPro"/>
</dbReference>
<evidence type="ECO:0000256" key="1">
    <source>
        <dbReference type="ARBA" id="ARBA00001933"/>
    </source>
</evidence>
<evidence type="ECO:0000256" key="2">
    <source>
        <dbReference type="ARBA" id="ARBA00008954"/>
    </source>
</evidence>
<keyword evidence="3" id="KW-0663">Pyridoxal phosphate</keyword>
<dbReference type="SUPFAM" id="SSF53383">
    <property type="entry name" value="PLP-dependent transferases"/>
    <property type="match status" value="1"/>
</dbReference>
<dbReference type="Proteomes" id="UP000245762">
    <property type="component" value="Unassembled WGS sequence"/>
</dbReference>
<dbReference type="InterPro" id="IPR015424">
    <property type="entry name" value="PyrdxlP-dep_Trfase"/>
</dbReference>
<dbReference type="PANTHER" id="PTHR45688:SF13">
    <property type="entry name" value="ALANINE--GLYOXYLATE AMINOTRANSFERASE 2-LIKE"/>
    <property type="match status" value="1"/>
</dbReference>
<dbReference type="AlphaFoldDB" id="A0A316L0H5"/>